<feature type="region of interest" description="Disordered" evidence="1">
    <location>
        <begin position="90"/>
        <end position="148"/>
    </location>
</feature>
<proteinExistence type="predicted"/>
<reference evidence="2" key="1">
    <citation type="submission" date="2013-11" db="EMBL/GenBank/DDBJ databases">
        <title>Genome sequence of the fusiform rust pathogen reveals effectors for host alternation and coevolution with pine.</title>
        <authorList>
            <consortium name="DOE Joint Genome Institute"/>
            <person name="Smith K."/>
            <person name="Pendleton A."/>
            <person name="Kubisiak T."/>
            <person name="Anderson C."/>
            <person name="Salamov A."/>
            <person name="Aerts A."/>
            <person name="Riley R."/>
            <person name="Clum A."/>
            <person name="Lindquist E."/>
            <person name="Ence D."/>
            <person name="Campbell M."/>
            <person name="Kronenberg Z."/>
            <person name="Feau N."/>
            <person name="Dhillon B."/>
            <person name="Hamelin R."/>
            <person name="Burleigh J."/>
            <person name="Smith J."/>
            <person name="Yandell M."/>
            <person name="Nelson C."/>
            <person name="Grigoriev I."/>
            <person name="Davis J."/>
        </authorList>
    </citation>
    <scope>NUCLEOTIDE SEQUENCE</scope>
    <source>
        <strain evidence="2">G11</strain>
    </source>
</reference>
<feature type="compositionally biased region" description="Low complexity" evidence="1">
    <location>
        <begin position="39"/>
        <end position="76"/>
    </location>
</feature>
<sequence length="381" mass="40858">MTTEIAGWWMGLRSKLLSRNALEDVQRSVDGATEEAFKTLSTTTPPTTSNPTAPIPSTSSSIIPTPSLTSSTTAPTHFDLHNLRSSLFSKPTPSSSSFSLDTSNTSLRVPRARRPSSPNKTTSISKKPSASASTRKPAGVPKASNSILKSRTVAPTGVEAGTSVPKAVVRWRDEASEGQAHLESFEESTMTTDPSVSMDSSMLLLNQSPLKPLVPSIFTNKPSDSGPSSTTISNKSSNDSLGSSSNRSSHLKPGYLSRRQSTRPLASLDEEGEETGNEVLKDTSNVQLPSQPLKKARRESSIGPIRNAPRRQSLSLYHRRPRDSLSVNGMISNRSSNLPNSAPSPKRVTNSSNRRVSLLPVPSNNHSVIGQRNGIPGPAWR</sequence>
<dbReference type="Proteomes" id="UP000886653">
    <property type="component" value="Unassembled WGS sequence"/>
</dbReference>
<feature type="region of interest" description="Disordered" evidence="1">
    <location>
        <begin position="36"/>
        <end position="76"/>
    </location>
</feature>
<feature type="compositionally biased region" description="Low complexity" evidence="1">
    <location>
        <begin position="233"/>
        <end position="248"/>
    </location>
</feature>
<feature type="compositionally biased region" description="Polar residues" evidence="1">
    <location>
        <begin position="187"/>
        <end position="197"/>
    </location>
</feature>
<feature type="compositionally biased region" description="Polar residues" evidence="1">
    <location>
        <begin position="325"/>
        <end position="355"/>
    </location>
</feature>
<feature type="compositionally biased region" description="Polar residues" evidence="1">
    <location>
        <begin position="217"/>
        <end position="232"/>
    </location>
</feature>
<feature type="region of interest" description="Disordered" evidence="1">
    <location>
        <begin position="215"/>
        <end position="381"/>
    </location>
</feature>
<name>A0A9P6T7Y6_9BASI</name>
<accession>A0A9P6T7Y6</accession>
<feature type="region of interest" description="Disordered" evidence="1">
    <location>
        <begin position="178"/>
        <end position="197"/>
    </location>
</feature>
<evidence type="ECO:0000313" key="3">
    <source>
        <dbReference type="Proteomes" id="UP000886653"/>
    </source>
</evidence>
<dbReference type="EMBL" id="MU167362">
    <property type="protein sequence ID" value="KAG0142045.1"/>
    <property type="molecule type" value="Genomic_DNA"/>
</dbReference>
<evidence type="ECO:0000256" key="1">
    <source>
        <dbReference type="SAM" id="MobiDB-lite"/>
    </source>
</evidence>
<feature type="compositionally biased region" description="Low complexity" evidence="1">
    <location>
        <begin position="90"/>
        <end position="107"/>
    </location>
</feature>
<comment type="caution">
    <text evidence="2">The sequence shown here is derived from an EMBL/GenBank/DDBJ whole genome shotgun (WGS) entry which is preliminary data.</text>
</comment>
<feature type="compositionally biased region" description="Polar residues" evidence="1">
    <location>
        <begin position="116"/>
        <end position="134"/>
    </location>
</feature>
<keyword evidence="3" id="KW-1185">Reference proteome</keyword>
<protein>
    <submittedName>
        <fullName evidence="2">Uncharacterized protein</fullName>
    </submittedName>
</protein>
<gene>
    <name evidence="2" type="ORF">CROQUDRAFT_663059</name>
</gene>
<evidence type="ECO:0000313" key="2">
    <source>
        <dbReference type="EMBL" id="KAG0142045.1"/>
    </source>
</evidence>
<organism evidence="2 3">
    <name type="scientific">Cronartium quercuum f. sp. fusiforme G11</name>
    <dbReference type="NCBI Taxonomy" id="708437"/>
    <lineage>
        <taxon>Eukaryota</taxon>
        <taxon>Fungi</taxon>
        <taxon>Dikarya</taxon>
        <taxon>Basidiomycota</taxon>
        <taxon>Pucciniomycotina</taxon>
        <taxon>Pucciniomycetes</taxon>
        <taxon>Pucciniales</taxon>
        <taxon>Coleosporiaceae</taxon>
        <taxon>Cronartium</taxon>
    </lineage>
</organism>
<dbReference type="AlphaFoldDB" id="A0A9P6T7Y6"/>